<dbReference type="SUPFAM" id="SSF56349">
    <property type="entry name" value="DNA breaking-rejoining enzymes"/>
    <property type="match status" value="1"/>
</dbReference>
<dbReference type="Gene3D" id="1.10.150.130">
    <property type="match status" value="1"/>
</dbReference>
<dbReference type="InterPro" id="IPR011010">
    <property type="entry name" value="DNA_brk_join_enz"/>
</dbReference>
<evidence type="ECO:0000313" key="6">
    <source>
        <dbReference type="Proteomes" id="UP001304300"/>
    </source>
</evidence>
<feature type="domain" description="Core-binding (CB)" evidence="4">
    <location>
        <begin position="77"/>
        <end position="155"/>
    </location>
</feature>
<reference evidence="5 6" key="1">
    <citation type="submission" date="2023-10" db="EMBL/GenBank/DDBJ databases">
        <title>Rubellicoccus peritrichatus gen. nov., sp. nov., isolated from an algae of coral reef tank.</title>
        <authorList>
            <person name="Luo J."/>
        </authorList>
    </citation>
    <scope>NUCLEOTIDE SEQUENCE [LARGE SCALE GENOMIC DNA]</scope>
    <source>
        <strain evidence="5 6">CR14</strain>
    </source>
</reference>
<keyword evidence="6" id="KW-1185">Reference proteome</keyword>
<keyword evidence="2 3" id="KW-0238">DNA-binding</keyword>
<dbReference type="GO" id="GO:0003677">
    <property type="term" value="F:DNA binding"/>
    <property type="evidence" value="ECO:0007669"/>
    <property type="project" value="UniProtKB-UniRule"/>
</dbReference>
<dbReference type="RefSeq" id="WP_317832207.1">
    <property type="nucleotide sequence ID" value="NZ_CP136920.1"/>
</dbReference>
<evidence type="ECO:0000259" key="4">
    <source>
        <dbReference type="PROSITE" id="PS51900"/>
    </source>
</evidence>
<dbReference type="GO" id="GO:0015074">
    <property type="term" value="P:DNA integration"/>
    <property type="evidence" value="ECO:0007669"/>
    <property type="project" value="UniProtKB-KW"/>
</dbReference>
<name>A0AAQ3L6B5_9BACT</name>
<sequence>MISHVYKRKRKKNCKTVASRTYRGRYRLTGDFLIDDVPLNTPDKQVAEQKLREIIKEKEQEKAGIIAPRLQRQSADKHLDSHLTDYLNDLTIQGRSTVYIKQIASRNRRLFNECDWRQFKDVTPDSFISSDQRELAPKTLNDYLNAISALLNWCVKSGRAANNSLHGVAKVETRGKQQKRRAFTDEELARLVEFAQSDVCST</sequence>
<protein>
    <recommendedName>
        <fullName evidence="4">Core-binding (CB) domain-containing protein</fullName>
    </recommendedName>
</protein>
<evidence type="ECO:0000313" key="5">
    <source>
        <dbReference type="EMBL" id="WOO40100.1"/>
    </source>
</evidence>
<dbReference type="PROSITE" id="PS51900">
    <property type="entry name" value="CB"/>
    <property type="match status" value="1"/>
</dbReference>
<dbReference type="AlphaFoldDB" id="A0AAQ3L6B5"/>
<dbReference type="KEGG" id="puo:RZN69_15875"/>
<organism evidence="5 6">
    <name type="scientific">Rubellicoccus peritrichatus</name>
    <dbReference type="NCBI Taxonomy" id="3080537"/>
    <lineage>
        <taxon>Bacteria</taxon>
        <taxon>Pseudomonadati</taxon>
        <taxon>Verrucomicrobiota</taxon>
        <taxon>Opitutia</taxon>
        <taxon>Puniceicoccales</taxon>
        <taxon>Cerasicoccaceae</taxon>
        <taxon>Rubellicoccus</taxon>
    </lineage>
</organism>
<dbReference type="Proteomes" id="UP001304300">
    <property type="component" value="Chromosome"/>
</dbReference>
<keyword evidence="1" id="KW-0229">DNA integration</keyword>
<dbReference type="EMBL" id="CP136920">
    <property type="protein sequence ID" value="WOO40100.1"/>
    <property type="molecule type" value="Genomic_DNA"/>
</dbReference>
<dbReference type="InterPro" id="IPR010998">
    <property type="entry name" value="Integrase_recombinase_N"/>
</dbReference>
<dbReference type="InterPro" id="IPR044068">
    <property type="entry name" value="CB"/>
</dbReference>
<gene>
    <name evidence="5" type="ORF">RZN69_15875</name>
</gene>
<accession>A0AAQ3L6B5</accession>
<evidence type="ECO:0000256" key="1">
    <source>
        <dbReference type="ARBA" id="ARBA00022908"/>
    </source>
</evidence>
<proteinExistence type="predicted"/>
<evidence type="ECO:0000256" key="2">
    <source>
        <dbReference type="ARBA" id="ARBA00023125"/>
    </source>
</evidence>
<evidence type="ECO:0000256" key="3">
    <source>
        <dbReference type="PROSITE-ProRule" id="PRU01248"/>
    </source>
</evidence>